<accession>A0A084VE38</accession>
<dbReference type="PANTHER" id="PTHR11857">
    <property type="entry name" value="ODORANT BINDING PROTEIN-RELATED"/>
    <property type="match status" value="1"/>
</dbReference>
<comment type="similarity">
    <text evidence="2">Belongs to the PBP/GOBP family.</text>
</comment>
<evidence type="ECO:0000313" key="6">
    <source>
        <dbReference type="EMBL" id="KFB36232.1"/>
    </source>
</evidence>
<dbReference type="GO" id="GO:0005615">
    <property type="term" value="C:extracellular space"/>
    <property type="evidence" value="ECO:0007669"/>
    <property type="project" value="TreeGrafter"/>
</dbReference>
<gene>
    <name evidence="6" type="ORF">ZHAS_00003343</name>
</gene>
<feature type="chain" id="PRO_5001783592" evidence="5">
    <location>
        <begin position="21"/>
        <end position="143"/>
    </location>
</feature>
<proteinExistence type="inferred from homology"/>
<keyword evidence="8" id="KW-1185">Reference proteome</keyword>
<dbReference type="OMA" id="KCLRACM"/>
<dbReference type="AlphaFoldDB" id="A0A084VE38"/>
<dbReference type="Pfam" id="PF01395">
    <property type="entry name" value="PBP_GOBP"/>
    <property type="match status" value="1"/>
</dbReference>
<evidence type="ECO:0000256" key="3">
    <source>
        <dbReference type="ARBA" id="ARBA00022525"/>
    </source>
</evidence>
<dbReference type="VEuPathDB" id="VectorBase:ASIS017120"/>
<evidence type="ECO:0000256" key="1">
    <source>
        <dbReference type="ARBA" id="ARBA00004613"/>
    </source>
</evidence>
<dbReference type="EnsemblMetazoa" id="ASIC003343-RA">
    <property type="protein sequence ID" value="ASIC003343-PA"/>
    <property type="gene ID" value="ASIC003343"/>
</dbReference>
<dbReference type="GO" id="GO:0005549">
    <property type="term" value="F:odorant binding"/>
    <property type="evidence" value="ECO:0007669"/>
    <property type="project" value="InterPro"/>
</dbReference>
<keyword evidence="4 5" id="KW-0732">Signal</keyword>
<dbReference type="SMART" id="SM00708">
    <property type="entry name" value="PhBP"/>
    <property type="match status" value="1"/>
</dbReference>
<dbReference type="InterPro" id="IPR006170">
    <property type="entry name" value="PBP/GOBP"/>
</dbReference>
<dbReference type="EMBL" id="ATLV01012227">
    <property type="status" value="NOT_ANNOTATED_CDS"/>
    <property type="molecule type" value="Genomic_DNA"/>
</dbReference>
<dbReference type="SUPFAM" id="SSF47565">
    <property type="entry name" value="Insect pheromone/odorant-binding proteins"/>
    <property type="match status" value="1"/>
</dbReference>
<evidence type="ECO:0000313" key="8">
    <source>
        <dbReference type="Proteomes" id="UP000030765"/>
    </source>
</evidence>
<reference evidence="6 8" key="1">
    <citation type="journal article" date="2014" name="BMC Genomics">
        <title>Genome sequence of Anopheles sinensis provides insight into genetics basis of mosquito competence for malaria parasites.</title>
        <authorList>
            <person name="Zhou D."/>
            <person name="Zhang D."/>
            <person name="Ding G."/>
            <person name="Shi L."/>
            <person name="Hou Q."/>
            <person name="Ye Y."/>
            <person name="Xu Y."/>
            <person name="Zhou H."/>
            <person name="Xiong C."/>
            <person name="Li S."/>
            <person name="Yu J."/>
            <person name="Hong S."/>
            <person name="Yu X."/>
            <person name="Zou P."/>
            <person name="Chen C."/>
            <person name="Chang X."/>
            <person name="Wang W."/>
            <person name="Lv Y."/>
            <person name="Sun Y."/>
            <person name="Ma L."/>
            <person name="Shen B."/>
            <person name="Zhu C."/>
        </authorList>
    </citation>
    <scope>NUCLEOTIDE SEQUENCE [LARGE SCALE GENOMIC DNA]</scope>
</reference>
<dbReference type="PANTHER" id="PTHR11857:SF42">
    <property type="entry name" value="GENERAL ODORANT-BINDING PROTEIN 19D-RELATED"/>
    <property type="match status" value="1"/>
</dbReference>
<evidence type="ECO:0000256" key="2">
    <source>
        <dbReference type="ARBA" id="ARBA00008098"/>
    </source>
</evidence>
<dbReference type="VEuPathDB" id="VectorBase:ASIC003343"/>
<protein>
    <submittedName>
        <fullName evidence="6 7">Uncharacterized protein</fullName>
    </submittedName>
</protein>
<feature type="signal peptide" evidence="5">
    <location>
        <begin position="1"/>
        <end position="20"/>
    </location>
</feature>
<dbReference type="Proteomes" id="UP000030765">
    <property type="component" value="Unassembled WGS sequence"/>
</dbReference>
<dbReference type="OrthoDB" id="6595846at2759"/>
<evidence type="ECO:0000256" key="5">
    <source>
        <dbReference type="SAM" id="SignalP"/>
    </source>
</evidence>
<comment type="subcellular location">
    <subcellularLocation>
        <location evidence="1">Secreted</location>
    </subcellularLocation>
</comment>
<dbReference type="EMBL" id="KE524773">
    <property type="protein sequence ID" value="KFB36232.1"/>
    <property type="molecule type" value="Genomic_DNA"/>
</dbReference>
<name>A0A084VE38_ANOSI</name>
<dbReference type="CDD" id="cd23992">
    <property type="entry name" value="PBP_GOBP"/>
    <property type="match status" value="1"/>
</dbReference>
<dbReference type="InterPro" id="IPR036728">
    <property type="entry name" value="PBP_GOBP_sf"/>
</dbReference>
<organism evidence="6">
    <name type="scientific">Anopheles sinensis</name>
    <name type="common">Mosquito</name>
    <dbReference type="NCBI Taxonomy" id="74873"/>
    <lineage>
        <taxon>Eukaryota</taxon>
        <taxon>Metazoa</taxon>
        <taxon>Ecdysozoa</taxon>
        <taxon>Arthropoda</taxon>
        <taxon>Hexapoda</taxon>
        <taxon>Insecta</taxon>
        <taxon>Pterygota</taxon>
        <taxon>Neoptera</taxon>
        <taxon>Endopterygota</taxon>
        <taxon>Diptera</taxon>
        <taxon>Nematocera</taxon>
        <taxon>Culicoidea</taxon>
        <taxon>Culicidae</taxon>
        <taxon>Anophelinae</taxon>
        <taxon>Anopheles</taxon>
    </lineage>
</organism>
<evidence type="ECO:0000256" key="4">
    <source>
        <dbReference type="ARBA" id="ARBA00022729"/>
    </source>
</evidence>
<dbReference type="Gene3D" id="1.10.238.20">
    <property type="entry name" value="Pheromone/general odorant binding protein domain"/>
    <property type="match status" value="1"/>
</dbReference>
<evidence type="ECO:0000313" key="7">
    <source>
        <dbReference type="EnsemblMetazoa" id="ASIC003343-PA"/>
    </source>
</evidence>
<sequence>MKFIAVVSLFLAFAYASVKADEVDDAKEMLRGLASDCKAKEGASDDDVDGFVNDVPPKTRTEKCLVACMQEQFGVSNGKTFQVEGFLELSKVLMKGDDSKMETAKEIADDCKAMANDDRCELAVDILNCLKDSAEKHGIELKH</sequence>
<keyword evidence="3" id="KW-0964">Secreted</keyword>
<dbReference type="GO" id="GO:0007608">
    <property type="term" value="P:sensory perception of smell"/>
    <property type="evidence" value="ECO:0007669"/>
    <property type="project" value="TreeGrafter"/>
</dbReference>
<dbReference type="STRING" id="74873.A0A084VE38"/>
<reference evidence="7" key="2">
    <citation type="submission" date="2020-05" db="UniProtKB">
        <authorList>
            <consortium name="EnsemblMetazoa"/>
        </authorList>
    </citation>
    <scope>IDENTIFICATION</scope>
</reference>